<gene>
    <name evidence="1" type="ORF">MUK42_00003</name>
</gene>
<sequence>MCTFDQFSQQLYGCHSASSTDGIASFFVHEMLISSSTVRLPAVDQGRQPNSSGKYLSLVLCGRSNQASAPSDIEAA</sequence>
<protein>
    <submittedName>
        <fullName evidence="1">Uncharacterized protein</fullName>
    </submittedName>
</protein>
<dbReference type="EMBL" id="CP097505">
    <property type="protein sequence ID" value="URD92472.1"/>
    <property type="molecule type" value="Genomic_DNA"/>
</dbReference>
<evidence type="ECO:0000313" key="2">
    <source>
        <dbReference type="Proteomes" id="UP001055439"/>
    </source>
</evidence>
<dbReference type="Proteomes" id="UP001055439">
    <property type="component" value="Chromosome 3"/>
</dbReference>
<accession>A0A9E7FE16</accession>
<name>A0A9E7FE16_9LILI</name>
<dbReference type="AlphaFoldDB" id="A0A9E7FE16"/>
<proteinExistence type="predicted"/>
<evidence type="ECO:0000313" key="1">
    <source>
        <dbReference type="EMBL" id="URD92472.1"/>
    </source>
</evidence>
<reference evidence="1" key="1">
    <citation type="submission" date="2022-05" db="EMBL/GenBank/DDBJ databases">
        <title>The Musa troglodytarum L. genome provides insights into the mechanism of non-climacteric behaviour and enrichment of carotenoids.</title>
        <authorList>
            <person name="Wang J."/>
        </authorList>
    </citation>
    <scope>NUCLEOTIDE SEQUENCE</scope>
    <source>
        <tissue evidence="1">Leaf</tissue>
    </source>
</reference>
<organism evidence="1 2">
    <name type="scientific">Musa troglodytarum</name>
    <name type="common">fe'i banana</name>
    <dbReference type="NCBI Taxonomy" id="320322"/>
    <lineage>
        <taxon>Eukaryota</taxon>
        <taxon>Viridiplantae</taxon>
        <taxon>Streptophyta</taxon>
        <taxon>Embryophyta</taxon>
        <taxon>Tracheophyta</taxon>
        <taxon>Spermatophyta</taxon>
        <taxon>Magnoliopsida</taxon>
        <taxon>Liliopsida</taxon>
        <taxon>Zingiberales</taxon>
        <taxon>Musaceae</taxon>
        <taxon>Musa</taxon>
    </lineage>
</organism>
<keyword evidence="2" id="KW-1185">Reference proteome</keyword>